<feature type="domain" description="Winged helix DNA-binding" evidence="1">
    <location>
        <begin position="16"/>
        <end position="93"/>
    </location>
</feature>
<evidence type="ECO:0000313" key="2">
    <source>
        <dbReference type="EMBL" id="GAA4946096.1"/>
    </source>
</evidence>
<sequence length="110" mass="12079">MADRGELDQALLDPTRLSIVSVLASARWAEFGYVRDSVRLSDSALSKQVGTLGKLGYVETEKGYVGKRPRTWLNLTRAGREALSAHVAALQRIAADAEESGARHRPETRE</sequence>
<evidence type="ECO:0000313" key="3">
    <source>
        <dbReference type="Proteomes" id="UP001499993"/>
    </source>
</evidence>
<accession>A0ABP9GL69</accession>
<proteinExistence type="predicted"/>
<dbReference type="RefSeq" id="WP_345557177.1">
    <property type="nucleotide sequence ID" value="NZ_BAABIK010000017.1"/>
</dbReference>
<dbReference type="SUPFAM" id="SSF46785">
    <property type="entry name" value="Winged helix' DNA-binding domain"/>
    <property type="match status" value="1"/>
</dbReference>
<protein>
    <submittedName>
        <fullName evidence="2">Transcriptional regulator</fullName>
    </submittedName>
</protein>
<dbReference type="Pfam" id="PF13601">
    <property type="entry name" value="HTH_34"/>
    <property type="match status" value="1"/>
</dbReference>
<dbReference type="InterPro" id="IPR036388">
    <property type="entry name" value="WH-like_DNA-bd_sf"/>
</dbReference>
<evidence type="ECO:0000259" key="1">
    <source>
        <dbReference type="Pfam" id="PF13601"/>
    </source>
</evidence>
<organism evidence="2 3">
    <name type="scientific">Streptomonospora halophila</name>
    <dbReference type="NCBI Taxonomy" id="427369"/>
    <lineage>
        <taxon>Bacteria</taxon>
        <taxon>Bacillati</taxon>
        <taxon>Actinomycetota</taxon>
        <taxon>Actinomycetes</taxon>
        <taxon>Streptosporangiales</taxon>
        <taxon>Nocardiopsidaceae</taxon>
        <taxon>Streptomonospora</taxon>
    </lineage>
</organism>
<keyword evidence="3" id="KW-1185">Reference proteome</keyword>
<dbReference type="PANTHER" id="PTHR37318">
    <property type="entry name" value="BSL7504 PROTEIN"/>
    <property type="match status" value="1"/>
</dbReference>
<dbReference type="Proteomes" id="UP001499993">
    <property type="component" value="Unassembled WGS sequence"/>
</dbReference>
<dbReference type="Gene3D" id="1.10.10.10">
    <property type="entry name" value="Winged helix-like DNA-binding domain superfamily/Winged helix DNA-binding domain"/>
    <property type="match status" value="1"/>
</dbReference>
<dbReference type="EMBL" id="BAABIK010000017">
    <property type="protein sequence ID" value="GAA4946096.1"/>
    <property type="molecule type" value="Genomic_DNA"/>
</dbReference>
<dbReference type="PANTHER" id="PTHR37318:SF1">
    <property type="entry name" value="BSL7504 PROTEIN"/>
    <property type="match status" value="1"/>
</dbReference>
<name>A0ABP9GL69_9ACTN</name>
<reference evidence="3" key="1">
    <citation type="journal article" date="2019" name="Int. J. Syst. Evol. Microbiol.">
        <title>The Global Catalogue of Microorganisms (GCM) 10K type strain sequencing project: providing services to taxonomists for standard genome sequencing and annotation.</title>
        <authorList>
            <consortium name="The Broad Institute Genomics Platform"/>
            <consortium name="The Broad Institute Genome Sequencing Center for Infectious Disease"/>
            <person name="Wu L."/>
            <person name="Ma J."/>
        </authorList>
    </citation>
    <scope>NUCLEOTIDE SEQUENCE [LARGE SCALE GENOMIC DNA]</scope>
    <source>
        <strain evidence="3">JCM 18123</strain>
    </source>
</reference>
<dbReference type="InterPro" id="IPR036390">
    <property type="entry name" value="WH_DNA-bd_sf"/>
</dbReference>
<gene>
    <name evidence="2" type="ORF">GCM10023224_31820</name>
</gene>
<dbReference type="InterPro" id="IPR027395">
    <property type="entry name" value="WH_DNA-bd_dom"/>
</dbReference>
<comment type="caution">
    <text evidence="2">The sequence shown here is derived from an EMBL/GenBank/DDBJ whole genome shotgun (WGS) entry which is preliminary data.</text>
</comment>